<keyword evidence="4" id="KW-0233">DNA recombination</keyword>
<reference evidence="9" key="1">
    <citation type="submission" date="2009-09" db="EMBL/GenBank/DDBJ databases">
        <title>The complete chromosome of Sebaldella termitidis ATCC 33386.</title>
        <authorList>
            <consortium name="US DOE Joint Genome Institute (JGI-PGF)"/>
            <person name="Lucas S."/>
            <person name="Copeland A."/>
            <person name="Lapidus A."/>
            <person name="Glavina del Rio T."/>
            <person name="Dalin E."/>
            <person name="Tice H."/>
            <person name="Bruce D."/>
            <person name="Goodwin L."/>
            <person name="Pitluck S."/>
            <person name="Kyrpides N."/>
            <person name="Mavromatis K."/>
            <person name="Ivanova N."/>
            <person name="Mikhailova N."/>
            <person name="Sims D."/>
            <person name="Meincke L."/>
            <person name="Brettin T."/>
            <person name="Detter J.C."/>
            <person name="Han C."/>
            <person name="Larimer F."/>
            <person name="Land M."/>
            <person name="Hauser L."/>
            <person name="Markowitz V."/>
            <person name="Cheng J.F."/>
            <person name="Hugenholtz P."/>
            <person name="Woyke T."/>
            <person name="Wu D."/>
            <person name="Eisen J.A."/>
        </authorList>
    </citation>
    <scope>NUCLEOTIDE SEQUENCE [LARGE SCALE GENOMIC DNA]</scope>
    <source>
        <strain evidence="9">ATCC 33386 / NCTC 11300</strain>
    </source>
</reference>
<dbReference type="GO" id="GO:0015074">
    <property type="term" value="P:DNA integration"/>
    <property type="evidence" value="ECO:0007669"/>
    <property type="project" value="UniProtKB-KW"/>
</dbReference>
<dbReference type="RefSeq" id="WP_012860845.1">
    <property type="nucleotide sequence ID" value="NC_013517.1"/>
</dbReference>
<sequence>MRNPNNYGSVFKLSGNRRKPWAVRVTTGWSKDYKQQYKYLGYYTTRKDAMQALAEYNTNPYNIDESEITFGELHERWKNKHFKDLSVNTIKTYNTAFNYCKPILNLKMTEIKTVHLQNFIDDLNKNHGTLMILKNVINQVFEYAMKLDIIQKDYSKFINVGKRKVLKEKSVFTDAEIDLLWDNLQNFKYADTILIMIYTGMRIGELLSLMKQDVDLIEQTITVKESKTAAGRNRVIPIHPRIKELIHIRYEHSNIDNLIASATNKTSLEYVNYLRHFFAPVMKSLKMNHTPHDCRHTFATRLNDAGGNATAIKKMIGHESFTLTEKVYTHKKIDELRKALELVN</sequence>
<dbReference type="InterPro" id="IPR004107">
    <property type="entry name" value="Integrase_SAM-like_N"/>
</dbReference>
<dbReference type="KEGG" id="str:Sterm_1386"/>
<dbReference type="InterPro" id="IPR044068">
    <property type="entry name" value="CB"/>
</dbReference>
<dbReference type="GO" id="GO:0003677">
    <property type="term" value="F:DNA binding"/>
    <property type="evidence" value="ECO:0007669"/>
    <property type="project" value="UniProtKB-UniRule"/>
</dbReference>
<dbReference type="InterPro" id="IPR050808">
    <property type="entry name" value="Phage_Integrase"/>
</dbReference>
<proteinExistence type="inferred from homology"/>
<name>D1AHL5_SEBTE</name>
<dbReference type="PANTHER" id="PTHR30629">
    <property type="entry name" value="PROPHAGE INTEGRASE"/>
    <property type="match status" value="1"/>
</dbReference>
<dbReference type="Proteomes" id="UP000000845">
    <property type="component" value="Chromosome"/>
</dbReference>
<dbReference type="STRING" id="526218.Sterm_1386"/>
<evidence type="ECO:0000256" key="5">
    <source>
        <dbReference type="PROSITE-ProRule" id="PRU01248"/>
    </source>
</evidence>
<dbReference type="HOGENOM" id="CLU_027562_1_1_0"/>
<dbReference type="AlphaFoldDB" id="D1AHL5"/>
<dbReference type="eggNOG" id="COG0582">
    <property type="taxonomic scope" value="Bacteria"/>
</dbReference>
<dbReference type="PROSITE" id="PS51898">
    <property type="entry name" value="TYR_RECOMBINASE"/>
    <property type="match status" value="1"/>
</dbReference>
<protein>
    <submittedName>
        <fullName evidence="8">Integrase family protein</fullName>
    </submittedName>
</protein>
<evidence type="ECO:0000256" key="3">
    <source>
        <dbReference type="ARBA" id="ARBA00023125"/>
    </source>
</evidence>
<keyword evidence="3 5" id="KW-0238">DNA-binding</keyword>
<dbReference type="Gene3D" id="1.10.443.10">
    <property type="entry name" value="Intergrase catalytic core"/>
    <property type="match status" value="1"/>
</dbReference>
<feature type="domain" description="Core-binding (CB)" evidence="7">
    <location>
        <begin position="68"/>
        <end position="145"/>
    </location>
</feature>
<accession>D1AHL5</accession>
<organism evidence="8 9">
    <name type="scientific">Sebaldella termitidis (strain ATCC 33386 / NCTC 11300)</name>
    <dbReference type="NCBI Taxonomy" id="526218"/>
    <lineage>
        <taxon>Bacteria</taxon>
        <taxon>Fusobacteriati</taxon>
        <taxon>Fusobacteriota</taxon>
        <taxon>Fusobacteriia</taxon>
        <taxon>Fusobacteriales</taxon>
        <taxon>Leptotrichiaceae</taxon>
        <taxon>Sebaldella</taxon>
    </lineage>
</organism>
<comment type="similarity">
    <text evidence="1">Belongs to the 'phage' integrase family.</text>
</comment>
<dbReference type="Pfam" id="PF14659">
    <property type="entry name" value="Phage_int_SAM_3"/>
    <property type="match status" value="1"/>
</dbReference>
<evidence type="ECO:0000259" key="7">
    <source>
        <dbReference type="PROSITE" id="PS51900"/>
    </source>
</evidence>
<gene>
    <name evidence="8" type="ordered locus">Sterm_1386</name>
</gene>
<keyword evidence="9" id="KW-1185">Reference proteome</keyword>
<dbReference type="PROSITE" id="PS51900">
    <property type="entry name" value="CB"/>
    <property type="match status" value="1"/>
</dbReference>
<dbReference type="SUPFAM" id="SSF56349">
    <property type="entry name" value="DNA breaking-rejoining enzymes"/>
    <property type="match status" value="1"/>
</dbReference>
<evidence type="ECO:0000256" key="2">
    <source>
        <dbReference type="ARBA" id="ARBA00022908"/>
    </source>
</evidence>
<evidence type="ECO:0000313" key="8">
    <source>
        <dbReference type="EMBL" id="ACZ08249.1"/>
    </source>
</evidence>
<evidence type="ECO:0000256" key="1">
    <source>
        <dbReference type="ARBA" id="ARBA00008857"/>
    </source>
</evidence>
<dbReference type="InterPro" id="IPR011010">
    <property type="entry name" value="DNA_brk_join_enz"/>
</dbReference>
<dbReference type="PANTHER" id="PTHR30629:SF2">
    <property type="entry name" value="PROPHAGE INTEGRASE INTS-RELATED"/>
    <property type="match status" value="1"/>
</dbReference>
<dbReference type="InterPro" id="IPR002104">
    <property type="entry name" value="Integrase_catalytic"/>
</dbReference>
<evidence type="ECO:0000256" key="4">
    <source>
        <dbReference type="ARBA" id="ARBA00023172"/>
    </source>
</evidence>
<dbReference type="Gene3D" id="1.10.150.130">
    <property type="match status" value="1"/>
</dbReference>
<dbReference type="Pfam" id="PF00589">
    <property type="entry name" value="Phage_integrase"/>
    <property type="match status" value="1"/>
</dbReference>
<evidence type="ECO:0000313" key="9">
    <source>
        <dbReference type="Proteomes" id="UP000000845"/>
    </source>
</evidence>
<dbReference type="CDD" id="cd00796">
    <property type="entry name" value="INT_Rci_Hp1_C"/>
    <property type="match status" value="1"/>
</dbReference>
<keyword evidence="2" id="KW-0229">DNA integration</keyword>
<reference evidence="8 9" key="2">
    <citation type="journal article" date="2010" name="Stand. Genomic Sci.">
        <title>Complete genome sequence of Sebaldella termitidis type strain (NCTC 11300).</title>
        <authorList>
            <person name="Harmon-Smith M."/>
            <person name="Celia L."/>
            <person name="Chertkov O."/>
            <person name="Lapidus A."/>
            <person name="Copeland A."/>
            <person name="Glavina Del Rio T."/>
            <person name="Nolan M."/>
            <person name="Lucas S."/>
            <person name="Tice H."/>
            <person name="Cheng J.F."/>
            <person name="Han C."/>
            <person name="Detter J.C."/>
            <person name="Bruce D."/>
            <person name="Goodwin L."/>
            <person name="Pitluck S."/>
            <person name="Pati A."/>
            <person name="Liolios K."/>
            <person name="Ivanova N."/>
            <person name="Mavromatis K."/>
            <person name="Mikhailova N."/>
            <person name="Chen A."/>
            <person name="Palaniappan K."/>
            <person name="Land M."/>
            <person name="Hauser L."/>
            <person name="Chang Y.J."/>
            <person name="Jeffries C.D."/>
            <person name="Brettin T."/>
            <person name="Goker M."/>
            <person name="Beck B."/>
            <person name="Bristow J."/>
            <person name="Eisen J.A."/>
            <person name="Markowitz V."/>
            <person name="Hugenholtz P."/>
            <person name="Kyrpides N.C."/>
            <person name="Klenk H.P."/>
            <person name="Chen F."/>
        </authorList>
    </citation>
    <scope>NUCLEOTIDE SEQUENCE [LARGE SCALE GENOMIC DNA]</scope>
    <source>
        <strain evidence="9">ATCC 33386 / NCTC 11300</strain>
    </source>
</reference>
<dbReference type="InterPro" id="IPR013762">
    <property type="entry name" value="Integrase-like_cat_sf"/>
</dbReference>
<evidence type="ECO:0000259" key="6">
    <source>
        <dbReference type="PROSITE" id="PS51898"/>
    </source>
</evidence>
<dbReference type="EMBL" id="CP001739">
    <property type="protein sequence ID" value="ACZ08249.1"/>
    <property type="molecule type" value="Genomic_DNA"/>
</dbReference>
<feature type="domain" description="Tyr recombinase" evidence="6">
    <location>
        <begin position="167"/>
        <end position="341"/>
    </location>
</feature>
<dbReference type="GO" id="GO:0006310">
    <property type="term" value="P:DNA recombination"/>
    <property type="evidence" value="ECO:0007669"/>
    <property type="project" value="UniProtKB-KW"/>
</dbReference>
<dbReference type="InterPro" id="IPR010998">
    <property type="entry name" value="Integrase_recombinase_N"/>
</dbReference>